<evidence type="ECO:0000256" key="9">
    <source>
        <dbReference type="SAM" id="MobiDB-lite"/>
    </source>
</evidence>
<evidence type="ECO:0000256" key="7">
    <source>
        <dbReference type="ARBA" id="ARBA00045437"/>
    </source>
</evidence>
<dbReference type="Pfam" id="PF00400">
    <property type="entry name" value="WD40"/>
    <property type="match status" value="3"/>
</dbReference>
<gene>
    <name evidence="11" type="ORF">TTEB3V08_LOCUS5988</name>
</gene>
<dbReference type="SUPFAM" id="SSF50978">
    <property type="entry name" value="WD40 repeat-like"/>
    <property type="match status" value="1"/>
</dbReference>
<evidence type="ECO:0000256" key="3">
    <source>
        <dbReference type="ARBA" id="ARBA00022552"/>
    </source>
</evidence>
<keyword evidence="3" id="KW-0698">rRNA processing</keyword>
<feature type="repeat" description="WD" evidence="8">
    <location>
        <begin position="153"/>
        <end position="194"/>
    </location>
</feature>
<dbReference type="Pfam" id="PF09384">
    <property type="entry name" value="UTP15_C"/>
    <property type="match status" value="1"/>
</dbReference>
<evidence type="ECO:0000256" key="4">
    <source>
        <dbReference type="ARBA" id="ARBA00022574"/>
    </source>
</evidence>
<dbReference type="GO" id="GO:0045943">
    <property type="term" value="P:positive regulation of transcription by RNA polymerase I"/>
    <property type="evidence" value="ECO:0007669"/>
    <property type="project" value="TreeGrafter"/>
</dbReference>
<keyword evidence="6" id="KW-0539">Nucleus</keyword>
<dbReference type="GO" id="GO:0005730">
    <property type="term" value="C:nucleolus"/>
    <property type="evidence" value="ECO:0007669"/>
    <property type="project" value="UniProtKB-SubCell"/>
</dbReference>
<dbReference type="AlphaFoldDB" id="A0A7R9NVQ8"/>
<dbReference type="PROSITE" id="PS50294">
    <property type="entry name" value="WD_REPEATS_REGION"/>
    <property type="match status" value="2"/>
</dbReference>
<dbReference type="Gene3D" id="2.130.10.10">
    <property type="entry name" value="YVTN repeat-like/Quinoprotein amine dehydrogenase"/>
    <property type="match status" value="1"/>
</dbReference>
<accession>A0A7R9NVQ8</accession>
<keyword evidence="4 8" id="KW-0853">WD repeat</keyword>
<evidence type="ECO:0000313" key="11">
    <source>
        <dbReference type="EMBL" id="CAD7457999.1"/>
    </source>
</evidence>
<dbReference type="InterPro" id="IPR018983">
    <property type="entry name" value="U3_snoRNA-assocProt_15_C"/>
</dbReference>
<evidence type="ECO:0000256" key="6">
    <source>
        <dbReference type="ARBA" id="ARBA00023242"/>
    </source>
</evidence>
<proteinExistence type="predicted"/>
<reference evidence="11" key="1">
    <citation type="submission" date="2020-11" db="EMBL/GenBank/DDBJ databases">
        <authorList>
            <person name="Tran Van P."/>
        </authorList>
    </citation>
    <scope>NUCLEOTIDE SEQUENCE</scope>
</reference>
<evidence type="ECO:0000256" key="5">
    <source>
        <dbReference type="ARBA" id="ARBA00022737"/>
    </source>
</evidence>
<comment type="subcellular location">
    <subcellularLocation>
        <location evidence="1">Nucleus</location>
        <location evidence="1">Nucleolus</location>
    </subcellularLocation>
</comment>
<dbReference type="InterPro" id="IPR001680">
    <property type="entry name" value="WD40_rpt"/>
</dbReference>
<evidence type="ECO:0000259" key="10">
    <source>
        <dbReference type="Pfam" id="PF09384"/>
    </source>
</evidence>
<feature type="region of interest" description="Disordered" evidence="9">
    <location>
        <begin position="1"/>
        <end position="23"/>
    </location>
</feature>
<comment type="function">
    <text evidence="7">Ribosome biogenesis factor. Involved in nucleolar processing of pre-18S ribosomal RNA. Required for optimal pre-ribosomal RNA transcription by RNA polymerase I. Part of the small subunit (SSU) processome, first precursor of the small eukaryotic ribosomal subunit. During the assembly of the SSU processome in the nucleolus, many ribosome biogenesis factors, an RNA chaperone and ribosomal proteins associate with the nascent pre-rRNA and work in concert to generate RNA folding, modifications, rearrangements and cleavage as well as targeted degradation of pre-ribosomal RNA by the RNA exosome.</text>
</comment>
<dbReference type="CDD" id="cd00200">
    <property type="entry name" value="WD40"/>
    <property type="match status" value="1"/>
</dbReference>
<evidence type="ECO:0000256" key="8">
    <source>
        <dbReference type="PROSITE-ProRule" id="PRU00221"/>
    </source>
</evidence>
<dbReference type="PROSITE" id="PS50082">
    <property type="entry name" value="WD_REPEATS_2"/>
    <property type="match status" value="2"/>
</dbReference>
<dbReference type="SMART" id="SM00320">
    <property type="entry name" value="WD40"/>
    <property type="match status" value="6"/>
</dbReference>
<evidence type="ECO:0000256" key="1">
    <source>
        <dbReference type="ARBA" id="ARBA00004604"/>
    </source>
</evidence>
<evidence type="ECO:0000256" key="2">
    <source>
        <dbReference type="ARBA" id="ARBA00018260"/>
    </source>
</evidence>
<dbReference type="EMBL" id="OE002022">
    <property type="protein sequence ID" value="CAD7457999.1"/>
    <property type="molecule type" value="Genomic_DNA"/>
</dbReference>
<dbReference type="InterPro" id="IPR015943">
    <property type="entry name" value="WD40/YVTN_repeat-like_dom_sf"/>
</dbReference>
<dbReference type="InterPro" id="IPR036322">
    <property type="entry name" value="WD40_repeat_dom_sf"/>
</dbReference>
<protein>
    <recommendedName>
        <fullName evidence="2">U3 small nucleolar RNA-associated protein 15 homolog</fullName>
    </recommendedName>
</protein>
<dbReference type="PANTHER" id="PTHR19924">
    <property type="entry name" value="UTP15 U3 SMALL NUCLEOLAR RNA-ASSOCIATED PROTEIN 15 FAMILY MEMBER"/>
    <property type="match status" value="1"/>
</dbReference>
<name>A0A7R9NVQ8_9NEOP</name>
<dbReference type="GO" id="GO:0006364">
    <property type="term" value="P:rRNA processing"/>
    <property type="evidence" value="ECO:0007669"/>
    <property type="project" value="UniProtKB-KW"/>
</dbReference>
<keyword evidence="5" id="KW-0677">Repeat</keyword>
<dbReference type="PANTHER" id="PTHR19924:SF26">
    <property type="entry name" value="U3 SMALL NUCLEOLAR RNA-ASSOCIATED PROTEIN 15 HOMOLOG"/>
    <property type="match status" value="1"/>
</dbReference>
<feature type="repeat" description="WD" evidence="8">
    <location>
        <begin position="279"/>
        <end position="320"/>
    </location>
</feature>
<organism evidence="11">
    <name type="scientific">Timema tahoe</name>
    <dbReference type="NCBI Taxonomy" id="61484"/>
    <lineage>
        <taxon>Eukaryota</taxon>
        <taxon>Metazoa</taxon>
        <taxon>Ecdysozoa</taxon>
        <taxon>Arthropoda</taxon>
        <taxon>Hexapoda</taxon>
        <taxon>Insecta</taxon>
        <taxon>Pterygota</taxon>
        <taxon>Neoptera</taxon>
        <taxon>Polyneoptera</taxon>
        <taxon>Phasmatodea</taxon>
        <taxon>Timematodea</taxon>
        <taxon>Timematoidea</taxon>
        <taxon>Timematidae</taxon>
        <taxon>Timema</taxon>
    </lineage>
</organism>
<sequence>MNPHLRGGRVENHLGKKKTVHPTEIRTSISPSSAVELNTTSTLANYATEAVGNSSVNIDNMNMYIVPVLVKEFGPIDYIDFSPAEPHYFAVTCSVRVQIYNSITKLVSKNLNRFQETAYGGSFRSDGKLLCAGGEESHVKLFDVSSKSLLRVFKGHSSAVHRCFFTLDKTHIASFSDDKTVRVWDIPSEKAVSSFSGNMDYVRAGAVSPVSPDIVLSGGYDNHVRMYDTRTNSEVFVVDHGAPVESVLFLPSGGLFLSAGGTEIRVWDALSGGRLREKISHHHKTVTCLALASENKRLMSGSLDRHVKIYDMATFQVVHTLDYPNAVLSLGVSVSENPVGDEAVVAGMVDGLVSISRREDEPRPSKRDRRKASFRYAPDNFQQPSTDLLVAEQVHPLRPKHDVYFRKFQYTKALDSVLLPYVVNKTPHVTVSIMQELIRRKGLRTALASREVKSLCTILRFIIRYIGDNRFTRTLIDVTNVFLDVYEDNIEQSSEVITLLEYLKDILKEEEKLTEHLTSLEGALHLLLSVATAGNFQAPDSVNNKLLQPSLSAQSNSVINVA</sequence>
<feature type="domain" description="U3 small nucleolar RNA-associated protein 15 C-terminal" evidence="10">
    <location>
        <begin position="381"/>
        <end position="527"/>
    </location>
</feature>